<proteinExistence type="predicted"/>
<dbReference type="CDD" id="cd11377">
    <property type="entry name" value="Pro-peptidase_S53"/>
    <property type="match status" value="1"/>
</dbReference>
<keyword evidence="9 15" id="KW-0378">Hydrolase</keyword>
<keyword evidence="12" id="KW-0843">Virulence</keyword>
<evidence type="ECO:0000259" key="17">
    <source>
        <dbReference type="PROSITE" id="PS51695"/>
    </source>
</evidence>
<evidence type="ECO:0000256" key="10">
    <source>
        <dbReference type="ARBA" id="ARBA00022825"/>
    </source>
</evidence>
<dbReference type="InterPro" id="IPR015366">
    <property type="entry name" value="S53_propep"/>
</dbReference>
<evidence type="ECO:0000256" key="8">
    <source>
        <dbReference type="ARBA" id="ARBA00022729"/>
    </source>
</evidence>
<dbReference type="Pfam" id="PF00082">
    <property type="entry name" value="Peptidase_S8"/>
    <property type="match status" value="1"/>
</dbReference>
<dbReference type="SMART" id="SM00944">
    <property type="entry name" value="Pro-kuma_activ"/>
    <property type="match status" value="1"/>
</dbReference>
<comment type="caution">
    <text evidence="18">The sequence shown here is derived from an EMBL/GenBank/DDBJ whole genome shotgun (WGS) entry which is preliminary data.</text>
</comment>
<keyword evidence="7 15" id="KW-0479">Metal-binding</keyword>
<dbReference type="GO" id="GO:0046872">
    <property type="term" value="F:metal ion binding"/>
    <property type="evidence" value="ECO:0007669"/>
    <property type="project" value="UniProtKB-UniRule"/>
</dbReference>
<dbReference type="FunFam" id="3.40.50.200:FF:000015">
    <property type="entry name" value="Tripeptidyl peptidase A"/>
    <property type="match status" value="1"/>
</dbReference>
<feature type="binding site" evidence="15">
    <location>
        <position position="560"/>
    </location>
    <ligand>
        <name>Ca(2+)</name>
        <dbReference type="ChEBI" id="CHEBI:29108"/>
    </ligand>
</feature>
<keyword evidence="5" id="KW-0964">Secreted</keyword>
<evidence type="ECO:0000256" key="14">
    <source>
        <dbReference type="ARBA" id="ARBA00023180"/>
    </source>
</evidence>
<dbReference type="InParanoid" id="A0A409WE55"/>
<accession>A0A409WE55</accession>
<reference evidence="18 19" key="1">
    <citation type="journal article" date="2018" name="Evol. Lett.">
        <title>Horizontal gene cluster transfer increased hallucinogenic mushroom diversity.</title>
        <authorList>
            <person name="Reynolds H.T."/>
            <person name="Vijayakumar V."/>
            <person name="Gluck-Thaler E."/>
            <person name="Korotkin H.B."/>
            <person name="Matheny P.B."/>
            <person name="Slot J.C."/>
        </authorList>
    </citation>
    <scope>NUCLEOTIDE SEQUENCE [LARGE SCALE GENOMIC DNA]</scope>
    <source>
        <strain evidence="18 19">SRW20</strain>
    </source>
</reference>
<evidence type="ECO:0000256" key="5">
    <source>
        <dbReference type="ARBA" id="ARBA00022525"/>
    </source>
</evidence>
<dbReference type="OrthoDB" id="409122at2759"/>
<gene>
    <name evidence="18" type="ORF">CVT26_001951</name>
</gene>
<feature type="chain" id="PRO_5019324903" description="tripeptidyl-peptidase II" evidence="16">
    <location>
        <begin position="18"/>
        <end position="579"/>
    </location>
</feature>
<comment type="cofactor">
    <cofactor evidence="15">
        <name>Ca(2+)</name>
        <dbReference type="ChEBI" id="CHEBI:29108"/>
    </cofactor>
    <text evidence="15">Binds 1 Ca(2+) ion per subunit.</text>
</comment>
<evidence type="ECO:0000256" key="1">
    <source>
        <dbReference type="ARBA" id="ARBA00001910"/>
    </source>
</evidence>
<evidence type="ECO:0000256" key="7">
    <source>
        <dbReference type="ARBA" id="ARBA00022723"/>
    </source>
</evidence>
<comment type="subcellular location">
    <subcellularLocation>
        <location evidence="3">Secreted</location>
        <location evidence="3">Extracellular space</location>
    </subcellularLocation>
</comment>
<evidence type="ECO:0000313" key="19">
    <source>
        <dbReference type="Proteomes" id="UP000284706"/>
    </source>
</evidence>
<evidence type="ECO:0000256" key="13">
    <source>
        <dbReference type="ARBA" id="ARBA00023145"/>
    </source>
</evidence>
<sequence>MFSKFALLAALVAAAVANPIFLNTVVHDQRTAAPDGFAQTATPPAEQTIKLRVGLHQNNIGGLEDAVMAVSTPGNALYGQHLTKEQVEAFVAPAPDTVSIVNEWLSSHNITAQTISPAGDWLQFSVPVSQANTLLGANFKVFTHAETGKQFVRTLSYSIPAVLQGHVETIHPTTTFDNPFVHLPFVTAPQPAKREEGGITLDGRAVPSSCASTITPTCLQDLYGIPTTPATQSSNVLGVSGFIQQFANKADLTTFLKDFRPDIPSSTTFSLETLDGGQNSQTASQAGTEANLDIQYTVGVATNVPNVFISVGNNFQDGALEGFLDIINFLLGQSNPPHVLTTSYGQNENTISRSLANQLCNAYTQLGARGTSILFASGDGGVSGSQSGRCTTFLPTFPSGCPFMTSVGATTGTTETSATFSSGGFSNFFARPSYQSTAVSSYLTALGSTNSGKFNTSGRGFPDVAAQGENVEIVVGGRTGTVAGTSCSSPIFASVIALLNDQLVAAGKSPLGFLNPFLYSAAGQAALNDITTGIYIILELQGCNNPGCNTNGFPAKAGWDPVTGLGTPNFAKLKAAVGL</sequence>
<keyword evidence="8 16" id="KW-0732">Signal</keyword>
<evidence type="ECO:0000256" key="15">
    <source>
        <dbReference type="PROSITE-ProRule" id="PRU01032"/>
    </source>
</evidence>
<evidence type="ECO:0000256" key="12">
    <source>
        <dbReference type="ARBA" id="ARBA00023026"/>
    </source>
</evidence>
<comment type="catalytic activity">
    <reaction evidence="1">
        <text>Release of an N-terminal tripeptide from a polypeptide.</text>
        <dbReference type="EC" id="3.4.14.10"/>
    </reaction>
</comment>
<dbReference type="EMBL" id="NHYE01005121">
    <property type="protein sequence ID" value="PPQ76779.1"/>
    <property type="molecule type" value="Genomic_DNA"/>
</dbReference>
<dbReference type="GO" id="GO:0004252">
    <property type="term" value="F:serine-type endopeptidase activity"/>
    <property type="evidence" value="ECO:0007669"/>
    <property type="project" value="UniProtKB-UniRule"/>
</dbReference>
<dbReference type="EC" id="3.4.14.10" evidence="4"/>
<dbReference type="Pfam" id="PF09286">
    <property type="entry name" value="Pro-kuma_activ"/>
    <property type="match status" value="1"/>
</dbReference>
<feature type="domain" description="Peptidase S53" evidence="17">
    <location>
        <begin position="213"/>
        <end position="579"/>
    </location>
</feature>
<dbReference type="InterPro" id="IPR036852">
    <property type="entry name" value="Peptidase_S8/S53_dom_sf"/>
</dbReference>
<dbReference type="Gene3D" id="3.40.50.200">
    <property type="entry name" value="Peptidase S8/S53 domain"/>
    <property type="match status" value="1"/>
</dbReference>
<keyword evidence="13" id="KW-0865">Zymogen</keyword>
<feature type="active site" description="Charge relay system" evidence="15">
    <location>
        <position position="293"/>
    </location>
</feature>
<feature type="binding site" evidence="15">
    <location>
        <position position="558"/>
    </location>
    <ligand>
        <name>Ca(2+)</name>
        <dbReference type="ChEBI" id="CHEBI:29108"/>
    </ligand>
</feature>
<evidence type="ECO:0000256" key="9">
    <source>
        <dbReference type="ARBA" id="ARBA00022801"/>
    </source>
</evidence>
<evidence type="ECO:0000256" key="11">
    <source>
        <dbReference type="ARBA" id="ARBA00022837"/>
    </source>
</evidence>
<organism evidence="18 19">
    <name type="scientific">Gymnopilus dilepis</name>
    <dbReference type="NCBI Taxonomy" id="231916"/>
    <lineage>
        <taxon>Eukaryota</taxon>
        <taxon>Fungi</taxon>
        <taxon>Dikarya</taxon>
        <taxon>Basidiomycota</taxon>
        <taxon>Agaricomycotina</taxon>
        <taxon>Agaricomycetes</taxon>
        <taxon>Agaricomycetidae</taxon>
        <taxon>Agaricales</taxon>
        <taxon>Agaricineae</taxon>
        <taxon>Hymenogastraceae</taxon>
        <taxon>Gymnopilus</taxon>
    </lineage>
</organism>
<feature type="signal peptide" evidence="16">
    <location>
        <begin position="1"/>
        <end position="17"/>
    </location>
</feature>
<evidence type="ECO:0000313" key="18">
    <source>
        <dbReference type="EMBL" id="PPQ76779.1"/>
    </source>
</evidence>
<keyword evidence="19" id="KW-1185">Reference proteome</keyword>
<dbReference type="Proteomes" id="UP000284706">
    <property type="component" value="Unassembled WGS sequence"/>
</dbReference>
<protein>
    <recommendedName>
        <fullName evidence="4">tripeptidyl-peptidase II</fullName>
        <ecNumber evidence="4">3.4.14.10</ecNumber>
    </recommendedName>
</protein>
<dbReference type="PANTHER" id="PTHR14218:SF10">
    <property type="entry name" value="PEPTIDASE S53 DOMAIN-CONTAINING PROTEIN"/>
    <property type="match status" value="1"/>
</dbReference>
<dbReference type="InterPro" id="IPR000209">
    <property type="entry name" value="Peptidase_S8/S53_dom"/>
</dbReference>
<keyword evidence="6 15" id="KW-0645">Protease</keyword>
<feature type="active site" description="Charge relay system" evidence="15">
    <location>
        <position position="486"/>
    </location>
</feature>
<dbReference type="SUPFAM" id="SSF52743">
    <property type="entry name" value="Subtilisin-like"/>
    <property type="match status" value="1"/>
</dbReference>
<dbReference type="PANTHER" id="PTHR14218">
    <property type="entry name" value="PROTEASE S8 TRIPEPTIDYL PEPTIDASE I CLN2"/>
    <property type="match status" value="1"/>
</dbReference>
<evidence type="ECO:0000256" key="3">
    <source>
        <dbReference type="ARBA" id="ARBA00004239"/>
    </source>
</evidence>
<dbReference type="CDD" id="cd04056">
    <property type="entry name" value="Peptidases_S53"/>
    <property type="match status" value="1"/>
</dbReference>
<keyword evidence="14" id="KW-0325">Glycoprotein</keyword>
<dbReference type="InterPro" id="IPR030400">
    <property type="entry name" value="Sedolisin_dom"/>
</dbReference>
<evidence type="ECO:0000256" key="2">
    <source>
        <dbReference type="ARBA" id="ARBA00002451"/>
    </source>
</evidence>
<dbReference type="GO" id="GO:0008240">
    <property type="term" value="F:tripeptidyl-peptidase activity"/>
    <property type="evidence" value="ECO:0007669"/>
    <property type="project" value="UniProtKB-EC"/>
</dbReference>
<dbReference type="InterPro" id="IPR050819">
    <property type="entry name" value="Tripeptidyl-peptidase_I"/>
</dbReference>
<keyword evidence="11 15" id="KW-0106">Calcium</keyword>
<dbReference type="GO" id="GO:0006508">
    <property type="term" value="P:proteolysis"/>
    <property type="evidence" value="ECO:0007669"/>
    <property type="project" value="UniProtKB-KW"/>
</dbReference>
<comment type="function">
    <text evidence="2">Secreted tripeptidyl-peptidase which degrades proteins at acidic pHs and is involved in virulence.</text>
</comment>
<feature type="binding site" evidence="15">
    <location>
        <position position="529"/>
    </location>
    <ligand>
        <name>Ca(2+)</name>
        <dbReference type="ChEBI" id="CHEBI:29108"/>
    </ligand>
</feature>
<keyword evidence="10 15" id="KW-0720">Serine protease</keyword>
<evidence type="ECO:0000256" key="16">
    <source>
        <dbReference type="SAM" id="SignalP"/>
    </source>
</evidence>
<dbReference type="SUPFAM" id="SSF54897">
    <property type="entry name" value="Protease propeptides/inhibitors"/>
    <property type="match status" value="1"/>
</dbReference>
<dbReference type="GO" id="GO:0005576">
    <property type="term" value="C:extracellular region"/>
    <property type="evidence" value="ECO:0007669"/>
    <property type="project" value="UniProtKB-SubCell"/>
</dbReference>
<feature type="binding site" evidence="15">
    <location>
        <position position="530"/>
    </location>
    <ligand>
        <name>Ca(2+)</name>
        <dbReference type="ChEBI" id="CHEBI:29108"/>
    </ligand>
</feature>
<name>A0A409WE55_9AGAR</name>
<evidence type="ECO:0000256" key="4">
    <source>
        <dbReference type="ARBA" id="ARBA00012462"/>
    </source>
</evidence>
<evidence type="ECO:0000256" key="6">
    <source>
        <dbReference type="ARBA" id="ARBA00022670"/>
    </source>
</evidence>
<feature type="active site" description="Charge relay system" evidence="15">
    <location>
        <position position="289"/>
    </location>
</feature>
<dbReference type="STRING" id="231916.A0A409WE55"/>
<dbReference type="AlphaFoldDB" id="A0A409WE55"/>
<dbReference type="PROSITE" id="PS51695">
    <property type="entry name" value="SEDOLISIN"/>
    <property type="match status" value="1"/>
</dbReference>